<dbReference type="GO" id="GO:0016491">
    <property type="term" value="F:oxidoreductase activity"/>
    <property type="evidence" value="ECO:0007669"/>
    <property type="project" value="UniProtKB-KW"/>
</dbReference>
<feature type="region of interest" description="Disordered" evidence="3">
    <location>
        <begin position="125"/>
        <end position="146"/>
    </location>
</feature>
<dbReference type="SUPFAM" id="SSF47203">
    <property type="entry name" value="Acyl-CoA dehydrogenase C-terminal domain-like"/>
    <property type="match status" value="1"/>
</dbReference>
<evidence type="ECO:0000256" key="1">
    <source>
        <dbReference type="ARBA" id="ARBA00022630"/>
    </source>
</evidence>
<dbReference type="PANTHER" id="PTHR43884">
    <property type="entry name" value="ACYL-COA DEHYDROGENASE"/>
    <property type="match status" value="1"/>
</dbReference>
<protein>
    <submittedName>
        <fullName evidence="7">Acyl-CoA dehydrogenase family protein</fullName>
        <ecNumber evidence="7">1.-.-.-</ecNumber>
    </submittedName>
</protein>
<dbReference type="InterPro" id="IPR036250">
    <property type="entry name" value="AcylCo_DH-like_C"/>
</dbReference>
<dbReference type="InterPro" id="IPR013107">
    <property type="entry name" value="Acyl-CoA_DH_C"/>
</dbReference>
<keyword evidence="1" id="KW-0285">Flavoprotein</keyword>
<dbReference type="Gene3D" id="2.40.110.10">
    <property type="entry name" value="Butyryl-CoA Dehydrogenase, subunit A, domain 2"/>
    <property type="match status" value="1"/>
</dbReference>
<dbReference type="Pfam" id="PF02771">
    <property type="entry name" value="Acyl-CoA_dh_N"/>
    <property type="match status" value="1"/>
</dbReference>
<name>A0ABV6NDB3_9BACI</name>
<dbReference type="Gene3D" id="1.20.140.10">
    <property type="entry name" value="Butyryl-CoA Dehydrogenase, subunit A, domain 3"/>
    <property type="match status" value="1"/>
</dbReference>
<dbReference type="InterPro" id="IPR037069">
    <property type="entry name" value="AcylCoA_DH/ox_N_sf"/>
</dbReference>
<evidence type="ECO:0000256" key="3">
    <source>
        <dbReference type="SAM" id="MobiDB-lite"/>
    </source>
</evidence>
<keyword evidence="2 7" id="KW-0560">Oxidoreductase</keyword>
<dbReference type="Pfam" id="PF08028">
    <property type="entry name" value="Acyl-CoA_dh_2"/>
    <property type="match status" value="1"/>
</dbReference>
<evidence type="ECO:0000256" key="2">
    <source>
        <dbReference type="ARBA" id="ARBA00023002"/>
    </source>
</evidence>
<dbReference type="RefSeq" id="WP_273841086.1">
    <property type="nucleotide sequence ID" value="NZ_JAQQWT010000003.1"/>
</dbReference>
<dbReference type="PIRSF" id="PIRSF016578">
    <property type="entry name" value="HsaA"/>
    <property type="match status" value="1"/>
</dbReference>
<evidence type="ECO:0000313" key="8">
    <source>
        <dbReference type="Proteomes" id="UP001589833"/>
    </source>
</evidence>
<feature type="domain" description="Acyl-CoA oxidase/dehydrogenase middle" evidence="4">
    <location>
        <begin position="124"/>
        <end position="215"/>
    </location>
</feature>
<evidence type="ECO:0000259" key="4">
    <source>
        <dbReference type="Pfam" id="PF02770"/>
    </source>
</evidence>
<sequence>MQLHKATTLEERKVIIRQTVKAFAKRAQKHDEENTFPMENIEDLKKIGYTSLTVPKSFGGQGLPLSEWLPLQEIIAEQDGSTALSIGWHMGLISQLGERLHWPPNIINLLFREIVQEGKLINAAASEPETGSPTRGGKPTTRAHKKGDSWIVSGRKNFTSMAPALDYFIVSATTDDGQVGNFFIQHSAKGVRIEETWNSIAMRGTASHDLHLDQVEVSADHLVELIQPGNKRPAGWLLHIPTCYLGIAQAAQNFAIDFSHSYSPNSLDGSIKELPNVQVKIGENEAALMQARYFLYGVAKKWDSSNEADQLLMQSELGAVKYHVVNAAIDIVDRAMRVVGAQSLFKNNDIQRYYRDVRAGLHNPPMDDLTLILLAKEAFQK</sequence>
<evidence type="ECO:0000313" key="7">
    <source>
        <dbReference type="EMBL" id="MFC0558232.1"/>
    </source>
</evidence>
<dbReference type="EC" id="1.-.-.-" evidence="7"/>
<dbReference type="CDD" id="cd00567">
    <property type="entry name" value="ACAD"/>
    <property type="match status" value="1"/>
</dbReference>
<dbReference type="InterPro" id="IPR009100">
    <property type="entry name" value="AcylCoA_DH/oxidase_NM_dom_sf"/>
</dbReference>
<dbReference type="InterPro" id="IPR046373">
    <property type="entry name" value="Acyl-CoA_Oxase/DH_mid-dom_sf"/>
</dbReference>
<feature type="domain" description="Acyl-CoA dehydrogenase C-terminal" evidence="6">
    <location>
        <begin position="243"/>
        <end position="360"/>
    </location>
</feature>
<evidence type="ECO:0000259" key="5">
    <source>
        <dbReference type="Pfam" id="PF02771"/>
    </source>
</evidence>
<accession>A0ABV6NDB3</accession>
<evidence type="ECO:0000259" key="6">
    <source>
        <dbReference type="Pfam" id="PF08028"/>
    </source>
</evidence>
<dbReference type="Proteomes" id="UP001589833">
    <property type="component" value="Unassembled WGS sequence"/>
</dbReference>
<proteinExistence type="predicted"/>
<dbReference type="InterPro" id="IPR013786">
    <property type="entry name" value="AcylCoA_DH/ox_N"/>
</dbReference>
<dbReference type="SUPFAM" id="SSF56645">
    <property type="entry name" value="Acyl-CoA dehydrogenase NM domain-like"/>
    <property type="match status" value="1"/>
</dbReference>
<comment type="caution">
    <text evidence="7">The sequence shown here is derived from an EMBL/GenBank/DDBJ whole genome shotgun (WGS) entry which is preliminary data.</text>
</comment>
<dbReference type="InterPro" id="IPR006091">
    <property type="entry name" value="Acyl-CoA_Oxase/DH_mid-dom"/>
</dbReference>
<keyword evidence="8" id="KW-1185">Reference proteome</keyword>
<organism evidence="7 8">
    <name type="scientific">Halalkalibacter alkalisediminis</name>
    <dbReference type="NCBI Taxonomy" id="935616"/>
    <lineage>
        <taxon>Bacteria</taxon>
        <taxon>Bacillati</taxon>
        <taxon>Bacillota</taxon>
        <taxon>Bacilli</taxon>
        <taxon>Bacillales</taxon>
        <taxon>Bacillaceae</taxon>
        <taxon>Halalkalibacter</taxon>
    </lineage>
</organism>
<dbReference type="Pfam" id="PF02770">
    <property type="entry name" value="Acyl-CoA_dh_M"/>
    <property type="match status" value="1"/>
</dbReference>
<dbReference type="EMBL" id="JBHLTR010000004">
    <property type="protein sequence ID" value="MFC0558232.1"/>
    <property type="molecule type" value="Genomic_DNA"/>
</dbReference>
<reference evidence="7 8" key="1">
    <citation type="submission" date="2024-09" db="EMBL/GenBank/DDBJ databases">
        <authorList>
            <person name="Sun Q."/>
            <person name="Mori K."/>
        </authorList>
    </citation>
    <scope>NUCLEOTIDE SEQUENCE [LARGE SCALE GENOMIC DNA]</scope>
    <source>
        <strain evidence="7 8">NCAIM B.02301</strain>
    </source>
</reference>
<gene>
    <name evidence="7" type="ORF">ACFFH4_04115</name>
</gene>
<feature type="domain" description="Acyl-CoA dehydrogenase/oxidase N-terminal" evidence="5">
    <location>
        <begin position="16"/>
        <end position="94"/>
    </location>
</feature>
<dbReference type="Gene3D" id="1.10.540.10">
    <property type="entry name" value="Acyl-CoA dehydrogenase/oxidase, N-terminal domain"/>
    <property type="match status" value="1"/>
</dbReference>
<dbReference type="PANTHER" id="PTHR43884:SF25">
    <property type="entry name" value="ACYL-COA DEHYDROGENASE YDBM-RELATED"/>
    <property type="match status" value="1"/>
</dbReference>